<dbReference type="GO" id="GO:0002177">
    <property type="term" value="C:manchette"/>
    <property type="evidence" value="ECO:0007669"/>
    <property type="project" value="TreeGrafter"/>
</dbReference>
<feature type="non-terminal residue" evidence="1">
    <location>
        <position position="1"/>
    </location>
</feature>
<sequence length="282" mass="32450">MFLFSKKQKTPVSTYTDSYRPPCSVKKTIQEQAPQQLWKENKFVTQGLTMPLVQNPSSQGQPEHLIKAAMQEYYRNTIDTAADWPEKYWPARSKEKYNPTFVNEVKYITWRTGPYSSAAWNKHSSYLPLLPKETRMETFLHSILVPYPPKPTYLNQSERAVTADMYMVPVYTVTGRGPFQGYYSPCSGHHYCLRGMDYYADGAPTIRRHLHLQGERAVRSIPCCSYSPRATFCAPTHRAQPSSLYRSPRWDTSHFKKSGGVQKGSYTIHPEFASEAYSAPWC</sequence>
<comment type="caution">
    <text evidence="1">The sequence shown here is derived from an EMBL/GenBank/DDBJ whole genome shotgun (WGS) entry which is preliminary data.</text>
</comment>
<evidence type="ECO:0000313" key="2">
    <source>
        <dbReference type="Proteomes" id="UP000539032"/>
    </source>
</evidence>
<dbReference type="Pfam" id="PF15181">
    <property type="entry name" value="SMRP1"/>
    <property type="match status" value="1"/>
</dbReference>
<protein>
    <submittedName>
        <fullName evidence="1">SMRP1 protein</fullName>
    </submittedName>
</protein>
<name>A0A7L4HQG7_SCOUM</name>
<dbReference type="InterPro" id="IPR028195">
    <property type="entry name" value="SPMIP6"/>
</dbReference>
<gene>
    <name evidence="1" type="primary">Smrp1</name>
    <name evidence="1" type="ORF">SCOUMB_R05332</name>
</gene>
<dbReference type="AlphaFoldDB" id="A0A7L4HQG7"/>
<dbReference type="GO" id="GO:0043014">
    <property type="term" value="F:alpha-tubulin binding"/>
    <property type="evidence" value="ECO:0007669"/>
    <property type="project" value="TreeGrafter"/>
</dbReference>
<organism evidence="1 2">
    <name type="scientific">Scopus umbretta</name>
    <name type="common">Hammerkop</name>
    <dbReference type="NCBI Taxonomy" id="33581"/>
    <lineage>
        <taxon>Eukaryota</taxon>
        <taxon>Metazoa</taxon>
        <taxon>Chordata</taxon>
        <taxon>Craniata</taxon>
        <taxon>Vertebrata</taxon>
        <taxon>Euteleostomi</taxon>
        <taxon>Archelosauria</taxon>
        <taxon>Archosauria</taxon>
        <taxon>Dinosauria</taxon>
        <taxon>Saurischia</taxon>
        <taxon>Theropoda</taxon>
        <taxon>Coelurosauria</taxon>
        <taxon>Aves</taxon>
        <taxon>Neognathae</taxon>
        <taxon>Neoaves</taxon>
        <taxon>Aequornithes</taxon>
        <taxon>Pelecaniformes</taxon>
        <taxon>Scopidae</taxon>
        <taxon>Scopus</taxon>
    </lineage>
</organism>
<dbReference type="EMBL" id="VZTL01023643">
    <property type="protein sequence ID" value="NXX55457.1"/>
    <property type="molecule type" value="Genomic_DNA"/>
</dbReference>
<dbReference type="GO" id="GO:0048471">
    <property type="term" value="C:perinuclear region of cytoplasm"/>
    <property type="evidence" value="ECO:0007669"/>
    <property type="project" value="TreeGrafter"/>
</dbReference>
<dbReference type="PANTHER" id="PTHR35664">
    <property type="entry name" value="SPERMATID-SPECIFIC MANCHETTE-RELATED PROTEIN 1"/>
    <property type="match status" value="1"/>
</dbReference>
<reference evidence="1 2" key="1">
    <citation type="submission" date="2020-02" db="EMBL/GenBank/DDBJ databases">
        <title>Bird 10,000 Genomes (B10K) Project - Family phase.</title>
        <authorList>
            <person name="Zhang G."/>
        </authorList>
    </citation>
    <scope>NUCLEOTIDE SEQUENCE [LARGE SCALE GENOMIC DNA]</scope>
    <source>
        <strain evidence="1">B10K-DU-002-70</strain>
        <tissue evidence="1">Muscle</tissue>
    </source>
</reference>
<dbReference type="OrthoDB" id="9820464at2759"/>
<feature type="non-terminal residue" evidence="1">
    <location>
        <position position="282"/>
    </location>
</feature>
<dbReference type="PANTHER" id="PTHR35664:SF1">
    <property type="entry name" value="SPERMATID-SPECIFIC MANCHETTE-RELATED PROTEIN 1"/>
    <property type="match status" value="1"/>
</dbReference>
<dbReference type="Proteomes" id="UP000539032">
    <property type="component" value="Unassembled WGS sequence"/>
</dbReference>
<keyword evidence="2" id="KW-1185">Reference proteome</keyword>
<evidence type="ECO:0000313" key="1">
    <source>
        <dbReference type="EMBL" id="NXX55457.1"/>
    </source>
</evidence>
<proteinExistence type="predicted"/>
<accession>A0A7L4HQG7</accession>